<evidence type="ECO:0000256" key="2">
    <source>
        <dbReference type="ARBA" id="ARBA00022806"/>
    </source>
</evidence>
<dbReference type="PANTHER" id="PTHR43519">
    <property type="entry name" value="ATP-DEPENDENT RNA HELICASE HRPB"/>
    <property type="match status" value="1"/>
</dbReference>
<dbReference type="PANTHER" id="PTHR43519:SF1">
    <property type="entry name" value="ATP-DEPENDENT RNA HELICASE HRPB"/>
    <property type="match status" value="1"/>
</dbReference>
<organism evidence="3 4">
    <name type="scientific">Cedecea neteri</name>
    <dbReference type="NCBI Taxonomy" id="158822"/>
    <lineage>
        <taxon>Bacteria</taxon>
        <taxon>Pseudomonadati</taxon>
        <taxon>Pseudomonadota</taxon>
        <taxon>Gammaproteobacteria</taxon>
        <taxon>Enterobacterales</taxon>
        <taxon>Enterobacteriaceae</taxon>
        <taxon>Cedecea</taxon>
    </lineage>
</organism>
<accession>A0A2X2SZ62</accession>
<gene>
    <name evidence="3" type="ORF">NCTC12120_01215</name>
</gene>
<keyword evidence="2 3" id="KW-0547">Nucleotide-binding</keyword>
<sequence>MAQMGNDPRLASMLVRAKTPDEQATAAWLSAILEEPPRTQGGGDLRSIFDSRNGNWRQRSSQLLKRMNARGGELDILLAMPLLASGFADRIARRRGAEGRYQLANGMGAMLEQDDAMTRHEWLIAPLLLQGSQSPDARILLALPLDVEDLVARMPHLLTESDSVEWG</sequence>
<protein>
    <submittedName>
        <fullName evidence="3">ATP-dependent RNA helicase HrpB</fullName>
    </submittedName>
</protein>
<dbReference type="AlphaFoldDB" id="A0A2X2SZ62"/>
<dbReference type="EMBL" id="UAVU01000003">
    <property type="protein sequence ID" value="SQA97388.1"/>
    <property type="molecule type" value="Genomic_DNA"/>
</dbReference>
<dbReference type="GO" id="GO:0016787">
    <property type="term" value="F:hydrolase activity"/>
    <property type="evidence" value="ECO:0007669"/>
    <property type="project" value="UniProtKB-KW"/>
</dbReference>
<dbReference type="Proteomes" id="UP000251197">
    <property type="component" value="Unassembled WGS sequence"/>
</dbReference>
<keyword evidence="2 3" id="KW-0347">Helicase</keyword>
<keyword evidence="1" id="KW-0378">Hydrolase</keyword>
<reference evidence="3 4" key="1">
    <citation type="submission" date="2018-06" db="EMBL/GenBank/DDBJ databases">
        <authorList>
            <consortium name="Pathogen Informatics"/>
            <person name="Doyle S."/>
        </authorList>
    </citation>
    <scope>NUCLEOTIDE SEQUENCE [LARGE SCALE GENOMIC DNA]</scope>
    <source>
        <strain evidence="3 4">NCTC12120</strain>
    </source>
</reference>
<evidence type="ECO:0000256" key="1">
    <source>
        <dbReference type="ARBA" id="ARBA00022801"/>
    </source>
</evidence>
<evidence type="ECO:0000313" key="3">
    <source>
        <dbReference type="EMBL" id="SQA97388.1"/>
    </source>
</evidence>
<proteinExistence type="predicted"/>
<name>A0A2X2SZ62_9ENTR</name>
<keyword evidence="2 3" id="KW-0067">ATP-binding</keyword>
<dbReference type="GO" id="GO:0004386">
    <property type="term" value="F:helicase activity"/>
    <property type="evidence" value="ECO:0007669"/>
    <property type="project" value="UniProtKB-KW"/>
</dbReference>
<evidence type="ECO:0000313" key="4">
    <source>
        <dbReference type="Proteomes" id="UP000251197"/>
    </source>
</evidence>